<feature type="compositionally biased region" description="Low complexity" evidence="1">
    <location>
        <begin position="146"/>
        <end position="163"/>
    </location>
</feature>
<accession>A0A699HQQ5</accession>
<sequence>HAVPPPLTGNYMPSKPDLSFSRLDDSIYKFKIRETVTSFSKDVKYAFETSIAFVKKPKEVRTSALLIQEWDTNTDNDSVFRPKHIPAKINFVKADRMAKKSVLPNNMGKGTGQRESRPVWNNVQRINHKNKFTSTAVFTRSGRIPVSATKPKAAASTSAAKPVNTVRPK</sequence>
<organism evidence="2">
    <name type="scientific">Tanacetum cinerariifolium</name>
    <name type="common">Dalmatian daisy</name>
    <name type="synonym">Chrysanthemum cinerariifolium</name>
    <dbReference type="NCBI Taxonomy" id="118510"/>
    <lineage>
        <taxon>Eukaryota</taxon>
        <taxon>Viridiplantae</taxon>
        <taxon>Streptophyta</taxon>
        <taxon>Embryophyta</taxon>
        <taxon>Tracheophyta</taxon>
        <taxon>Spermatophyta</taxon>
        <taxon>Magnoliopsida</taxon>
        <taxon>eudicotyledons</taxon>
        <taxon>Gunneridae</taxon>
        <taxon>Pentapetalae</taxon>
        <taxon>asterids</taxon>
        <taxon>campanulids</taxon>
        <taxon>Asterales</taxon>
        <taxon>Asteraceae</taxon>
        <taxon>Asteroideae</taxon>
        <taxon>Anthemideae</taxon>
        <taxon>Anthemidinae</taxon>
        <taxon>Tanacetum</taxon>
    </lineage>
</organism>
<protein>
    <submittedName>
        <fullName evidence="2">Uncharacterized protein</fullName>
    </submittedName>
</protein>
<comment type="caution">
    <text evidence="2">The sequence shown here is derived from an EMBL/GenBank/DDBJ whole genome shotgun (WGS) entry which is preliminary data.</text>
</comment>
<evidence type="ECO:0000256" key="1">
    <source>
        <dbReference type="SAM" id="MobiDB-lite"/>
    </source>
</evidence>
<feature type="region of interest" description="Disordered" evidence="1">
    <location>
        <begin position="146"/>
        <end position="169"/>
    </location>
</feature>
<proteinExistence type="predicted"/>
<evidence type="ECO:0000313" key="2">
    <source>
        <dbReference type="EMBL" id="GEY29222.1"/>
    </source>
</evidence>
<gene>
    <name evidence="2" type="ORF">Tci_401196</name>
</gene>
<feature type="non-terminal residue" evidence="2">
    <location>
        <position position="1"/>
    </location>
</feature>
<dbReference type="EMBL" id="BKCJ010166596">
    <property type="protein sequence ID" value="GEY29222.1"/>
    <property type="molecule type" value="Genomic_DNA"/>
</dbReference>
<dbReference type="AlphaFoldDB" id="A0A699HQQ5"/>
<reference evidence="2" key="1">
    <citation type="journal article" date="2019" name="Sci. Rep.">
        <title>Draft genome of Tanacetum cinerariifolium, the natural source of mosquito coil.</title>
        <authorList>
            <person name="Yamashiro T."/>
            <person name="Shiraishi A."/>
            <person name="Satake H."/>
            <person name="Nakayama K."/>
        </authorList>
    </citation>
    <scope>NUCLEOTIDE SEQUENCE</scope>
</reference>
<name>A0A699HQQ5_TANCI</name>